<dbReference type="PROSITE" id="PS00141">
    <property type="entry name" value="ASP_PROTEASE"/>
    <property type="match status" value="1"/>
</dbReference>
<evidence type="ECO:0000313" key="1">
    <source>
        <dbReference type="EMBL" id="BFF94100.1"/>
    </source>
</evidence>
<dbReference type="Gene3D" id="2.40.70.10">
    <property type="entry name" value="Acid Proteases"/>
    <property type="match status" value="1"/>
</dbReference>
<accession>A0AAU9FEM8</accession>
<dbReference type="GO" id="GO:0006508">
    <property type="term" value="P:proteolysis"/>
    <property type="evidence" value="ECO:0007669"/>
    <property type="project" value="InterPro"/>
</dbReference>
<dbReference type="CDD" id="cd00303">
    <property type="entry name" value="retropepsin_like"/>
    <property type="match status" value="1"/>
</dbReference>
<dbReference type="InterPro" id="IPR021109">
    <property type="entry name" value="Peptidase_aspartic_dom_sf"/>
</dbReference>
<dbReference type="Pfam" id="PF13975">
    <property type="entry name" value="gag-asp_proteas"/>
    <property type="match status" value="1"/>
</dbReference>
<dbReference type="EMBL" id="AP029264">
    <property type="protein sequence ID" value="BFF94100.1"/>
    <property type="molecule type" value="Genomic_DNA"/>
</dbReference>
<dbReference type="InterPro" id="IPR001969">
    <property type="entry name" value="Aspartic_peptidase_AS"/>
</dbReference>
<reference evidence="1 2" key="1">
    <citation type="submission" date="2024-02" db="EMBL/GenBank/DDBJ databases">
        <title>A chromosome-level genome assembly of Drosophila madeirensis, a fruit fly species endemic to Madeira island.</title>
        <authorList>
            <person name="Tomihara K."/>
            <person name="Llopart A."/>
            <person name="Yamamoto D."/>
        </authorList>
    </citation>
    <scope>NUCLEOTIDE SEQUENCE [LARGE SCALE GENOMIC DNA]</scope>
    <source>
        <strain evidence="1 2">RF1</strain>
    </source>
</reference>
<keyword evidence="2" id="KW-1185">Reference proteome</keyword>
<dbReference type="Proteomes" id="UP001500889">
    <property type="component" value="Chromosome U"/>
</dbReference>
<gene>
    <name evidence="1" type="ORF">DMAD_11814</name>
</gene>
<dbReference type="GO" id="GO:0004190">
    <property type="term" value="F:aspartic-type endopeptidase activity"/>
    <property type="evidence" value="ECO:0007669"/>
    <property type="project" value="InterPro"/>
</dbReference>
<organism evidence="1 2">
    <name type="scientific">Drosophila madeirensis</name>
    <name type="common">Fruit fly</name>
    <dbReference type="NCBI Taxonomy" id="30013"/>
    <lineage>
        <taxon>Eukaryota</taxon>
        <taxon>Metazoa</taxon>
        <taxon>Ecdysozoa</taxon>
        <taxon>Arthropoda</taxon>
        <taxon>Hexapoda</taxon>
        <taxon>Insecta</taxon>
        <taxon>Pterygota</taxon>
        <taxon>Neoptera</taxon>
        <taxon>Endopterygota</taxon>
        <taxon>Diptera</taxon>
        <taxon>Brachycera</taxon>
        <taxon>Muscomorpha</taxon>
        <taxon>Ephydroidea</taxon>
        <taxon>Drosophilidae</taxon>
        <taxon>Drosophila</taxon>
        <taxon>Sophophora</taxon>
    </lineage>
</organism>
<name>A0AAU9FEM8_DROMD</name>
<evidence type="ECO:0008006" key="3">
    <source>
        <dbReference type="Google" id="ProtNLM"/>
    </source>
</evidence>
<dbReference type="SUPFAM" id="SSF50630">
    <property type="entry name" value="Acid proteases"/>
    <property type="match status" value="1"/>
</dbReference>
<protein>
    <recommendedName>
        <fullName evidence="3">Peptidase A2 domain-containing protein</fullName>
    </recommendedName>
</protein>
<proteinExistence type="predicted"/>
<dbReference type="AlphaFoldDB" id="A0AAU9FEM8"/>
<evidence type="ECO:0000313" key="2">
    <source>
        <dbReference type="Proteomes" id="UP001500889"/>
    </source>
</evidence>
<sequence length="329" mass="37282">MGMQWVWQRSKSELEVLCTEFQLKCDKNVEEMRSQLAAYVGRDDHSPDIEKRLAQLKAQYGAENTLKRKEDFTGDAQLLTTAVLSEKCFSKKGFSFSDERKTALSLIEGRVFAKVLMEGHSIVALLDTGSTRTIISERVAQELCTEQNRRNVHIRLALPDKSYTIVKQALMANVQLGTQQIQLLVLVLPSCKQENAILGMDFICRSDARIQLGGVSLELNSNQETLRASDSRVKENKMAAAPKPFAMEAPAGSLSHLDVWVVAPLEWRVNTRLRRLPVELRDRLVARLQKPKRKDVRYLTSACGHNFRVHINTQNQLSVHLRDETLNLV</sequence>